<proteinExistence type="predicted"/>
<dbReference type="EMBL" id="JOJP01000001">
    <property type="protein sequence ID" value="KEI72193.1"/>
    <property type="molecule type" value="Genomic_DNA"/>
</dbReference>
<protein>
    <recommendedName>
        <fullName evidence="3">Na(+)-translocating NADH-quinone reductase subunit B</fullName>
    </recommendedName>
</protein>
<accession>A0A081KDG7</accession>
<keyword evidence="2" id="KW-1185">Reference proteome</keyword>
<evidence type="ECO:0000313" key="2">
    <source>
        <dbReference type="Proteomes" id="UP000027997"/>
    </source>
</evidence>
<dbReference type="RefSeq" id="WP_020583912.1">
    <property type="nucleotide sequence ID" value="NZ_JOJP01000001.1"/>
</dbReference>
<comment type="caution">
    <text evidence="1">The sequence shown here is derived from an EMBL/GenBank/DDBJ whole genome shotgun (WGS) entry which is preliminary data.</text>
</comment>
<dbReference type="Pfam" id="PF20090">
    <property type="entry name" value="DUF6482"/>
    <property type="match status" value="1"/>
</dbReference>
<organism evidence="1 2">
    <name type="scientific">Endozoicomonas elysicola</name>
    <dbReference type="NCBI Taxonomy" id="305900"/>
    <lineage>
        <taxon>Bacteria</taxon>
        <taxon>Pseudomonadati</taxon>
        <taxon>Pseudomonadota</taxon>
        <taxon>Gammaproteobacteria</taxon>
        <taxon>Oceanospirillales</taxon>
        <taxon>Endozoicomonadaceae</taxon>
        <taxon>Endozoicomonas</taxon>
    </lineage>
</organism>
<name>A0A081KDG7_9GAMM</name>
<dbReference type="InterPro" id="IPR045508">
    <property type="entry name" value="DUF6482"/>
</dbReference>
<reference evidence="1 2" key="1">
    <citation type="submission" date="2014-06" db="EMBL/GenBank/DDBJ databases">
        <title>Whole Genome Sequences of Three Symbiotic Endozoicomonas Bacteria.</title>
        <authorList>
            <person name="Neave M.J."/>
            <person name="Apprill A."/>
            <person name="Voolstra C.R."/>
        </authorList>
    </citation>
    <scope>NUCLEOTIDE SEQUENCE [LARGE SCALE GENOMIC DNA]</scope>
    <source>
        <strain evidence="1 2">DSM 22380</strain>
    </source>
</reference>
<sequence length="84" mass="9615">MTIKELKKTFKQSQIPVQLLSQEGDIYLCQVDGKHLLRNNDASPAIFHSIGEAKETLGHHIAPHLQLVYSEAYDEMFHPEDKNQ</sequence>
<gene>
    <name evidence="1" type="ORF">GV64_16970</name>
</gene>
<dbReference type="AlphaFoldDB" id="A0A081KDG7"/>
<dbReference type="Proteomes" id="UP000027997">
    <property type="component" value="Unassembled WGS sequence"/>
</dbReference>
<evidence type="ECO:0000313" key="1">
    <source>
        <dbReference type="EMBL" id="KEI72193.1"/>
    </source>
</evidence>
<evidence type="ECO:0008006" key="3">
    <source>
        <dbReference type="Google" id="ProtNLM"/>
    </source>
</evidence>